<dbReference type="Pfam" id="PF02014">
    <property type="entry name" value="Reeler"/>
    <property type="match status" value="1"/>
</dbReference>
<evidence type="ECO:0000256" key="5">
    <source>
        <dbReference type="ARBA" id="ARBA00022723"/>
    </source>
</evidence>
<dbReference type="OMA" id="IPRIEGC"/>
<evidence type="ECO:0000256" key="4">
    <source>
        <dbReference type="ARBA" id="ARBA00022530"/>
    </source>
</evidence>
<feature type="domain" description="Reelin" evidence="14">
    <location>
        <begin position="63"/>
        <end position="222"/>
    </location>
</feature>
<dbReference type="PROSITE" id="PS51019">
    <property type="entry name" value="REELIN"/>
    <property type="match status" value="1"/>
</dbReference>
<dbReference type="STRING" id="7070.D2A0U0"/>
<dbReference type="AlphaFoldDB" id="D2A0U0"/>
<dbReference type="Pfam" id="PF00014">
    <property type="entry name" value="Kunitz_BPTI"/>
    <property type="match status" value="1"/>
</dbReference>
<dbReference type="InterPro" id="IPR002861">
    <property type="entry name" value="Reeler_dom"/>
</dbReference>
<evidence type="ECO:0000259" key="13">
    <source>
        <dbReference type="PROSITE" id="PS50279"/>
    </source>
</evidence>
<dbReference type="InterPro" id="IPR020901">
    <property type="entry name" value="Prtase_inh_Kunz-CS"/>
</dbReference>
<dbReference type="PROSITE" id="PS50092">
    <property type="entry name" value="TSP1"/>
    <property type="match status" value="5"/>
</dbReference>
<dbReference type="InterPro" id="IPR051418">
    <property type="entry name" value="Spondin/Thrombospondin_T1"/>
</dbReference>
<keyword evidence="4" id="KW-0272">Extracellular matrix</keyword>
<proteinExistence type="predicted"/>
<protein>
    <recommendedName>
        <fullName evidence="2">Spondin-1</fullName>
    </recommendedName>
    <alternativeName>
        <fullName evidence="11">F-spondin</fullName>
    </alternativeName>
</protein>
<dbReference type="InterPro" id="IPR000884">
    <property type="entry name" value="TSP1_rpt"/>
</dbReference>
<evidence type="ECO:0000256" key="2">
    <source>
        <dbReference type="ARBA" id="ARBA00019594"/>
    </source>
</evidence>
<evidence type="ECO:0000313" key="16">
    <source>
        <dbReference type="EMBL" id="EFA01633.2"/>
    </source>
</evidence>
<dbReference type="FunCoup" id="D2A0U0">
    <property type="interactions" value="37"/>
</dbReference>
<dbReference type="NCBIfam" id="NF038123">
    <property type="entry name" value="NF038123_dom"/>
    <property type="match status" value="1"/>
</dbReference>
<feature type="region of interest" description="Disordered" evidence="12">
    <location>
        <begin position="364"/>
        <end position="391"/>
    </location>
</feature>
<keyword evidence="3" id="KW-0964">Secreted</keyword>
<keyword evidence="8" id="KW-0130">Cell adhesion</keyword>
<evidence type="ECO:0000256" key="1">
    <source>
        <dbReference type="ARBA" id="ARBA00004498"/>
    </source>
</evidence>
<evidence type="ECO:0000256" key="8">
    <source>
        <dbReference type="ARBA" id="ARBA00022889"/>
    </source>
</evidence>
<gene>
    <name evidence="16" type="primary">AUGUSTUS-3.0.2_07203</name>
    <name evidence="16" type="ORF">TcasGA2_TC007203</name>
</gene>
<feature type="domain" description="BPTI/Kunitz inhibitor" evidence="13">
    <location>
        <begin position="643"/>
        <end position="693"/>
    </location>
</feature>
<dbReference type="CDD" id="cd08544">
    <property type="entry name" value="Reeler"/>
    <property type="match status" value="1"/>
</dbReference>
<evidence type="ECO:0000256" key="10">
    <source>
        <dbReference type="ARBA" id="ARBA00023180"/>
    </source>
</evidence>
<dbReference type="GO" id="GO:0007155">
    <property type="term" value="P:cell adhesion"/>
    <property type="evidence" value="ECO:0000318"/>
    <property type="project" value="GO_Central"/>
</dbReference>
<evidence type="ECO:0000313" key="17">
    <source>
        <dbReference type="Proteomes" id="UP000007266"/>
    </source>
</evidence>
<dbReference type="InterPro" id="IPR038678">
    <property type="entry name" value="Spondin_N_sf"/>
</dbReference>
<dbReference type="Proteomes" id="UP000007266">
    <property type="component" value="Linkage group 4"/>
</dbReference>
<dbReference type="InterPro" id="IPR036880">
    <property type="entry name" value="Kunitz_BPTI_sf"/>
</dbReference>
<dbReference type="PROSITE" id="PS51020">
    <property type="entry name" value="SPONDIN"/>
    <property type="match status" value="1"/>
</dbReference>
<evidence type="ECO:0000256" key="3">
    <source>
        <dbReference type="ARBA" id="ARBA00022525"/>
    </source>
</evidence>
<dbReference type="EMBL" id="KQ971338">
    <property type="protein sequence ID" value="EFA01633.2"/>
    <property type="molecule type" value="Genomic_DNA"/>
</dbReference>
<dbReference type="FunFam" id="4.10.410.10:FF:000081">
    <property type="entry name" value="Serine proteinase inhibitor, putative"/>
    <property type="match status" value="1"/>
</dbReference>
<evidence type="ECO:0000256" key="9">
    <source>
        <dbReference type="ARBA" id="ARBA00023157"/>
    </source>
</evidence>
<evidence type="ECO:0000256" key="11">
    <source>
        <dbReference type="ARBA" id="ARBA00030964"/>
    </source>
</evidence>
<evidence type="ECO:0000256" key="7">
    <source>
        <dbReference type="ARBA" id="ARBA00022737"/>
    </source>
</evidence>
<keyword evidence="5" id="KW-0479">Metal-binding</keyword>
<dbReference type="InParanoid" id="D2A0U0"/>
<dbReference type="GO" id="GO:0031012">
    <property type="term" value="C:extracellular matrix"/>
    <property type="evidence" value="ECO:0000318"/>
    <property type="project" value="GO_Central"/>
</dbReference>
<dbReference type="InterPro" id="IPR009465">
    <property type="entry name" value="Spondin_N"/>
</dbReference>
<sequence length="876" mass="99329">MSRLLSLRTCRRTLETPRIIVVSASRRFSFTLFYHGESRRLHAETRQTDECRTFFKMLTLVWPCLVFSAVVAGSRLQCNRTLEGVSPKPNPGHFQIEISGNPATYVPGEQYTVFLRATTDEKFAEFMLSVENEKRKSPPPSIQLYGDSLTKFSEECSSTVISTDSQPKSEIQVLWLAPASGTGCVTFKGAVVISDGVWCGEAGSLTKTLCENSQDNDDIQPVILKHCCACDEANDIIGASHTVNYTFWRYGDIASEGLRQLAENGNTRMLESELKAKSDHIRTIIKARGISYPNITGKTFAVFRVDNRHHLMSIVSMIDPSPDWIVGVSSLELCLRNCSWVESKILNLYPWDAGTDDGITYISPNQPSSPRQPIKRITATSPSDPRSPFYDKSGAEMKPLARLYLSRQRLYEKLCDPSIVEDYDDSDGCETEEWSDWSPCSATCGRGVKYKQRRYKNEESKYVCHKKLTERAGCEAVQKYCPHQPVREVEDPKCVLSEWSEWSSCSVTCGKGTKTRDRKYKNRLAAKSCAAAKVNPPKLQENLECYGEGKCDDLEEEVVDCPQRPWSEWSPCSVTCGKGFKVRYRLSLQSQNWPFVPNSDSYDETEEFDEDDPCSHQKVKETVECFQKSCEQEEELPEKGYVCSLPKDVGACKSNTDRWYFDNIKGNCEIFSYSGCDGNSNNFKTLEQCQKVCADYQKELIANLTAHKRQLDVTISGVLSYNIQNDAINVSAPSYRPYSQIQLINSTDCVLTKWSSWSHCNVTGHCGSGYRTKYRQIKVHPTDGGKPCSKRLTKKKKCHVPCTNDLGKTKYNFNTFDNVRVDCVMSPWTNWTKCDPRCFREQFQERYRRVVVHPTPNGTPCASKVEKRRCFCKGLN</sequence>
<dbReference type="Gene3D" id="2.60.40.4060">
    <property type="entry name" value="Reeler domain"/>
    <property type="match status" value="1"/>
</dbReference>
<dbReference type="Gene3D" id="4.10.410.10">
    <property type="entry name" value="Pancreatic trypsin inhibitor Kunitz domain"/>
    <property type="match status" value="1"/>
</dbReference>
<dbReference type="PROSITE" id="PS50279">
    <property type="entry name" value="BPTI_KUNITZ_2"/>
    <property type="match status" value="1"/>
</dbReference>
<evidence type="ECO:0000259" key="14">
    <source>
        <dbReference type="PROSITE" id="PS51019"/>
    </source>
</evidence>
<dbReference type="Pfam" id="PF19028">
    <property type="entry name" value="TSP1_spondin"/>
    <property type="match status" value="1"/>
</dbReference>
<dbReference type="HOGENOM" id="CLU_014540_0_0_1"/>
<dbReference type="CDD" id="cd00109">
    <property type="entry name" value="Kunitz-type"/>
    <property type="match status" value="1"/>
</dbReference>
<dbReference type="SMART" id="SM00131">
    <property type="entry name" value="KU"/>
    <property type="match status" value="1"/>
</dbReference>
<evidence type="ECO:0000256" key="6">
    <source>
        <dbReference type="ARBA" id="ARBA00022729"/>
    </source>
</evidence>
<dbReference type="SMART" id="SM00209">
    <property type="entry name" value="TSP1"/>
    <property type="match status" value="5"/>
</dbReference>
<name>D2A0U0_TRICA</name>
<dbReference type="Pfam" id="PF06468">
    <property type="entry name" value="Spond_N"/>
    <property type="match status" value="1"/>
</dbReference>
<dbReference type="SUPFAM" id="SSF82895">
    <property type="entry name" value="TSP-1 type 1 repeat"/>
    <property type="match status" value="5"/>
</dbReference>
<keyword evidence="17" id="KW-1185">Reference proteome</keyword>
<dbReference type="Pfam" id="PF00090">
    <property type="entry name" value="TSP_1"/>
    <property type="match status" value="4"/>
</dbReference>
<dbReference type="PROSITE" id="PS00280">
    <property type="entry name" value="BPTI_KUNITZ_1"/>
    <property type="match status" value="1"/>
</dbReference>
<dbReference type="eggNOG" id="KOG3539">
    <property type="taxonomic scope" value="Eukaryota"/>
</dbReference>
<dbReference type="FunFam" id="2.60.40.2130:FF:000002">
    <property type="entry name" value="Putative Spondin-1"/>
    <property type="match status" value="1"/>
</dbReference>
<dbReference type="InterPro" id="IPR044004">
    <property type="entry name" value="TSP1_spondin_dom"/>
</dbReference>
<dbReference type="Gene3D" id="2.20.100.10">
    <property type="entry name" value="Thrombospondin type-1 (TSP1) repeat"/>
    <property type="match status" value="5"/>
</dbReference>
<organism evidence="16 17">
    <name type="scientific">Tribolium castaneum</name>
    <name type="common">Red flour beetle</name>
    <dbReference type="NCBI Taxonomy" id="7070"/>
    <lineage>
        <taxon>Eukaryota</taxon>
        <taxon>Metazoa</taxon>
        <taxon>Ecdysozoa</taxon>
        <taxon>Arthropoda</taxon>
        <taxon>Hexapoda</taxon>
        <taxon>Insecta</taxon>
        <taxon>Pterygota</taxon>
        <taxon>Neoptera</taxon>
        <taxon>Endopterygota</taxon>
        <taxon>Coleoptera</taxon>
        <taxon>Polyphaga</taxon>
        <taxon>Cucujiformia</taxon>
        <taxon>Tenebrionidae</taxon>
        <taxon>Tenebrionidae incertae sedis</taxon>
        <taxon>Tribolium</taxon>
    </lineage>
</organism>
<dbReference type="InterPro" id="IPR042307">
    <property type="entry name" value="Reeler_sf"/>
</dbReference>
<dbReference type="PRINTS" id="PR00759">
    <property type="entry name" value="BASICPTASE"/>
</dbReference>
<dbReference type="Gene3D" id="2.60.40.2130">
    <property type="entry name" value="F-spondin domain"/>
    <property type="match status" value="1"/>
</dbReference>
<dbReference type="GO" id="GO:0004867">
    <property type="term" value="F:serine-type endopeptidase inhibitor activity"/>
    <property type="evidence" value="ECO:0007669"/>
    <property type="project" value="InterPro"/>
</dbReference>
<dbReference type="PANTHER" id="PTHR11311">
    <property type="entry name" value="SPONDIN"/>
    <property type="match status" value="1"/>
</dbReference>
<dbReference type="SUPFAM" id="SSF57362">
    <property type="entry name" value="BPTI-like"/>
    <property type="match status" value="1"/>
</dbReference>
<dbReference type="GO" id="GO:0046872">
    <property type="term" value="F:metal ion binding"/>
    <property type="evidence" value="ECO:0007669"/>
    <property type="project" value="UniProtKB-KW"/>
</dbReference>
<evidence type="ECO:0000256" key="12">
    <source>
        <dbReference type="SAM" id="MobiDB-lite"/>
    </source>
</evidence>
<dbReference type="PANTHER" id="PTHR11311:SF16">
    <property type="entry name" value="SPONDIN-1"/>
    <property type="match status" value="1"/>
</dbReference>
<dbReference type="InterPro" id="IPR002223">
    <property type="entry name" value="Kunitz_BPTI"/>
</dbReference>
<accession>D2A0U0</accession>
<reference evidence="16 17" key="1">
    <citation type="journal article" date="2008" name="Nature">
        <title>The genome of the model beetle and pest Tribolium castaneum.</title>
        <authorList>
            <consortium name="Tribolium Genome Sequencing Consortium"/>
            <person name="Richards S."/>
            <person name="Gibbs R.A."/>
            <person name="Weinstock G.M."/>
            <person name="Brown S.J."/>
            <person name="Denell R."/>
            <person name="Beeman R.W."/>
            <person name="Gibbs R."/>
            <person name="Beeman R.W."/>
            <person name="Brown S.J."/>
            <person name="Bucher G."/>
            <person name="Friedrich M."/>
            <person name="Grimmelikhuijzen C.J."/>
            <person name="Klingler M."/>
            <person name="Lorenzen M."/>
            <person name="Richards S."/>
            <person name="Roth S."/>
            <person name="Schroder R."/>
            <person name="Tautz D."/>
            <person name="Zdobnov E.M."/>
            <person name="Muzny D."/>
            <person name="Gibbs R.A."/>
            <person name="Weinstock G.M."/>
            <person name="Attaway T."/>
            <person name="Bell S."/>
            <person name="Buhay C.J."/>
            <person name="Chandrabose M.N."/>
            <person name="Chavez D."/>
            <person name="Clerk-Blankenburg K.P."/>
            <person name="Cree A."/>
            <person name="Dao M."/>
            <person name="Davis C."/>
            <person name="Chacko J."/>
            <person name="Dinh H."/>
            <person name="Dugan-Rocha S."/>
            <person name="Fowler G."/>
            <person name="Garner T.T."/>
            <person name="Garnes J."/>
            <person name="Gnirke A."/>
            <person name="Hawes A."/>
            <person name="Hernandez J."/>
            <person name="Hines S."/>
            <person name="Holder M."/>
            <person name="Hume J."/>
            <person name="Jhangiani S.N."/>
            <person name="Joshi V."/>
            <person name="Khan Z.M."/>
            <person name="Jackson L."/>
            <person name="Kovar C."/>
            <person name="Kowis A."/>
            <person name="Lee S."/>
            <person name="Lewis L.R."/>
            <person name="Margolis J."/>
            <person name="Morgan M."/>
            <person name="Nazareth L.V."/>
            <person name="Nguyen N."/>
            <person name="Okwuonu G."/>
            <person name="Parker D."/>
            <person name="Richards S."/>
            <person name="Ruiz S.J."/>
            <person name="Santibanez J."/>
            <person name="Savard J."/>
            <person name="Scherer S.E."/>
            <person name="Schneider B."/>
            <person name="Sodergren E."/>
            <person name="Tautz D."/>
            <person name="Vattahil S."/>
            <person name="Villasana D."/>
            <person name="White C.S."/>
            <person name="Wright R."/>
            <person name="Park Y."/>
            <person name="Beeman R.W."/>
            <person name="Lord J."/>
            <person name="Oppert B."/>
            <person name="Lorenzen M."/>
            <person name="Brown S."/>
            <person name="Wang L."/>
            <person name="Savard J."/>
            <person name="Tautz D."/>
            <person name="Richards S."/>
            <person name="Weinstock G."/>
            <person name="Gibbs R.A."/>
            <person name="Liu Y."/>
            <person name="Worley K."/>
            <person name="Weinstock G."/>
            <person name="Elsik C.G."/>
            <person name="Reese J.T."/>
            <person name="Elhaik E."/>
            <person name="Landan G."/>
            <person name="Graur D."/>
            <person name="Arensburger P."/>
            <person name="Atkinson P."/>
            <person name="Beeman R.W."/>
            <person name="Beidler J."/>
            <person name="Brown S.J."/>
            <person name="Demuth J.P."/>
            <person name="Drury D.W."/>
            <person name="Du Y.Z."/>
            <person name="Fujiwara H."/>
            <person name="Lorenzen M."/>
            <person name="Maselli V."/>
            <person name="Osanai M."/>
            <person name="Park Y."/>
            <person name="Robertson H.M."/>
            <person name="Tu Z."/>
            <person name="Wang J.J."/>
            <person name="Wang S."/>
            <person name="Richards S."/>
            <person name="Song H."/>
            <person name="Zhang L."/>
            <person name="Sodergren E."/>
            <person name="Werner D."/>
            <person name="Stanke M."/>
            <person name="Morgenstern B."/>
            <person name="Solovyev V."/>
            <person name="Kosarev P."/>
            <person name="Brown G."/>
            <person name="Chen H.C."/>
            <person name="Ermolaeva O."/>
            <person name="Hlavina W."/>
            <person name="Kapustin Y."/>
            <person name="Kiryutin B."/>
            <person name="Kitts P."/>
            <person name="Maglott D."/>
            <person name="Pruitt K."/>
            <person name="Sapojnikov V."/>
            <person name="Souvorov A."/>
            <person name="Mackey A.J."/>
            <person name="Waterhouse R.M."/>
            <person name="Wyder S."/>
            <person name="Zdobnov E.M."/>
            <person name="Zdobnov E.M."/>
            <person name="Wyder S."/>
            <person name="Kriventseva E.V."/>
            <person name="Kadowaki T."/>
            <person name="Bork P."/>
            <person name="Aranda M."/>
            <person name="Bao R."/>
            <person name="Beermann A."/>
            <person name="Berns N."/>
            <person name="Bolognesi R."/>
            <person name="Bonneton F."/>
            <person name="Bopp D."/>
            <person name="Brown S.J."/>
            <person name="Bucher G."/>
            <person name="Butts T."/>
            <person name="Chaumot A."/>
            <person name="Denell R.E."/>
            <person name="Ferrier D.E."/>
            <person name="Friedrich M."/>
            <person name="Gordon C.M."/>
            <person name="Jindra M."/>
            <person name="Klingler M."/>
            <person name="Lan Q."/>
            <person name="Lattorff H.M."/>
            <person name="Laudet V."/>
            <person name="von Levetsow C."/>
            <person name="Liu Z."/>
            <person name="Lutz R."/>
            <person name="Lynch J.A."/>
            <person name="da Fonseca R.N."/>
            <person name="Posnien N."/>
            <person name="Reuter R."/>
            <person name="Roth S."/>
            <person name="Savard J."/>
            <person name="Schinko J.B."/>
            <person name="Schmitt C."/>
            <person name="Schoppmeier M."/>
            <person name="Schroder R."/>
            <person name="Shippy T.D."/>
            <person name="Simonnet F."/>
            <person name="Marques-Souza H."/>
            <person name="Tautz D."/>
            <person name="Tomoyasu Y."/>
            <person name="Trauner J."/>
            <person name="Van der Zee M."/>
            <person name="Vervoort M."/>
            <person name="Wittkopp N."/>
            <person name="Wimmer E.A."/>
            <person name="Yang X."/>
            <person name="Jones A.K."/>
            <person name="Sattelle D.B."/>
            <person name="Ebert P.R."/>
            <person name="Nelson D."/>
            <person name="Scott J.G."/>
            <person name="Beeman R.W."/>
            <person name="Muthukrishnan S."/>
            <person name="Kramer K.J."/>
            <person name="Arakane Y."/>
            <person name="Beeman R.W."/>
            <person name="Zhu Q."/>
            <person name="Hogenkamp D."/>
            <person name="Dixit R."/>
            <person name="Oppert B."/>
            <person name="Jiang H."/>
            <person name="Zou Z."/>
            <person name="Marshall J."/>
            <person name="Elpidina E."/>
            <person name="Vinokurov K."/>
            <person name="Oppert C."/>
            <person name="Zou Z."/>
            <person name="Evans J."/>
            <person name="Lu Z."/>
            <person name="Zhao P."/>
            <person name="Sumathipala N."/>
            <person name="Altincicek B."/>
            <person name="Vilcinskas A."/>
            <person name="Williams M."/>
            <person name="Hultmark D."/>
            <person name="Hetru C."/>
            <person name="Jiang H."/>
            <person name="Grimmelikhuijzen C.J."/>
            <person name="Hauser F."/>
            <person name="Cazzamali G."/>
            <person name="Williamson M."/>
            <person name="Park Y."/>
            <person name="Li B."/>
            <person name="Tanaka Y."/>
            <person name="Predel R."/>
            <person name="Neupert S."/>
            <person name="Schachtner J."/>
            <person name="Verleyen P."/>
            <person name="Raible F."/>
            <person name="Bork P."/>
            <person name="Friedrich M."/>
            <person name="Walden K.K."/>
            <person name="Robertson H.M."/>
            <person name="Angeli S."/>
            <person name="Foret S."/>
            <person name="Bucher G."/>
            <person name="Schuetz S."/>
            <person name="Maleszka R."/>
            <person name="Wimmer E.A."/>
            <person name="Beeman R.W."/>
            <person name="Lorenzen M."/>
            <person name="Tomoyasu Y."/>
            <person name="Miller S.C."/>
            <person name="Grossmann D."/>
            <person name="Bucher G."/>
        </authorList>
    </citation>
    <scope>NUCLEOTIDE SEQUENCE [LARGE SCALE GENOMIC DNA]</scope>
    <source>
        <strain evidence="16 17">Georgia GA2</strain>
    </source>
</reference>
<keyword evidence="6" id="KW-0732">Signal</keyword>
<dbReference type="InterPro" id="IPR036383">
    <property type="entry name" value="TSP1_rpt_sf"/>
</dbReference>
<evidence type="ECO:0000259" key="15">
    <source>
        <dbReference type="PROSITE" id="PS51020"/>
    </source>
</evidence>
<reference evidence="16 17" key="2">
    <citation type="journal article" date="2010" name="Nucleic Acids Res.">
        <title>BeetleBase in 2010: revisions to provide comprehensive genomic information for Tribolium castaneum.</title>
        <authorList>
            <person name="Kim H.S."/>
            <person name="Murphy T."/>
            <person name="Xia J."/>
            <person name="Caragea D."/>
            <person name="Park Y."/>
            <person name="Beeman R.W."/>
            <person name="Lorenzen M.D."/>
            <person name="Butcher S."/>
            <person name="Manak J.R."/>
            <person name="Brown S.J."/>
        </authorList>
    </citation>
    <scope>GENOME REANNOTATION</scope>
    <source>
        <strain evidence="16 17">Georgia GA2</strain>
    </source>
</reference>
<comment type="subcellular location">
    <subcellularLocation>
        <location evidence="1">Secreted</location>
        <location evidence="1">Extracellular space</location>
        <location evidence="1">Extracellular matrix</location>
    </subcellularLocation>
</comment>
<keyword evidence="7" id="KW-0677">Repeat</keyword>
<feature type="domain" description="Spondin" evidence="15">
    <location>
        <begin position="195"/>
        <end position="385"/>
    </location>
</feature>
<keyword evidence="10" id="KW-0325">Glycoprotein</keyword>
<keyword evidence="9" id="KW-1015">Disulfide bond</keyword>